<evidence type="ECO:0000313" key="3">
    <source>
        <dbReference type="Proteomes" id="UP000009222"/>
    </source>
</evidence>
<dbReference type="Proteomes" id="UP000009222">
    <property type="component" value="Chromosome"/>
</dbReference>
<reference evidence="2 3" key="2">
    <citation type="journal article" date="2011" name="ISME J.">
        <title>RNA-seq reveals cooperative metabolic interactions between two termite-gut spirochete species in co-culture.</title>
        <authorList>
            <person name="Rosenthal A.Z."/>
            <person name="Matson E.G."/>
            <person name="Eldar A."/>
            <person name="Leadbetter J.R."/>
        </authorList>
    </citation>
    <scope>NUCLEOTIDE SEQUENCE [LARGE SCALE GENOMIC DNA]</scope>
    <source>
        <strain evidence="3">ATCC BAA-888 / DSM 13862 / ZAS-9</strain>
    </source>
</reference>
<feature type="chain" id="PRO_5003329528" evidence="1">
    <location>
        <begin position="20"/>
        <end position="256"/>
    </location>
</feature>
<dbReference type="InterPro" id="IPR006127">
    <property type="entry name" value="ZnuA-like"/>
</dbReference>
<dbReference type="SUPFAM" id="SSF53807">
    <property type="entry name" value="Helical backbone' metal receptor"/>
    <property type="match status" value="1"/>
</dbReference>
<evidence type="ECO:0000256" key="1">
    <source>
        <dbReference type="SAM" id="SignalP"/>
    </source>
</evidence>
<dbReference type="GO" id="GO:0046872">
    <property type="term" value="F:metal ion binding"/>
    <property type="evidence" value="ECO:0007669"/>
    <property type="project" value="InterPro"/>
</dbReference>
<keyword evidence="3" id="KW-1185">Reference proteome</keyword>
<dbReference type="Gene3D" id="3.40.50.1980">
    <property type="entry name" value="Nitrogenase molybdenum iron protein domain"/>
    <property type="match status" value="1"/>
</dbReference>
<evidence type="ECO:0000313" key="2">
    <source>
        <dbReference type="EMBL" id="AEF80863.1"/>
    </source>
</evidence>
<reference evidence="3" key="1">
    <citation type="submission" date="2009-12" db="EMBL/GenBank/DDBJ databases">
        <title>Complete sequence of Treponema azotonutricium strain ZAS-9.</title>
        <authorList>
            <person name="Tetu S.G."/>
            <person name="Matson E."/>
            <person name="Ren Q."/>
            <person name="Seshadri R."/>
            <person name="Elbourne L."/>
            <person name="Hassan K.A."/>
            <person name="Durkin A."/>
            <person name="Radune D."/>
            <person name="Mohamoud Y."/>
            <person name="Shay R."/>
            <person name="Jin S."/>
            <person name="Zhang X."/>
            <person name="Lucey K."/>
            <person name="Ballor N.R."/>
            <person name="Ottesen E."/>
            <person name="Rosenthal R."/>
            <person name="Allen A."/>
            <person name="Leadbetter J.R."/>
            <person name="Paulsen I.T."/>
        </authorList>
    </citation>
    <scope>NUCLEOTIDE SEQUENCE [LARGE SCALE GENOMIC DNA]</scope>
    <source>
        <strain evidence="3">ATCC BAA-888 / DSM 13862 / ZAS-9</strain>
    </source>
</reference>
<organism evidence="2 3">
    <name type="scientific">Leadbettera azotonutricia (strain ATCC BAA-888 / DSM 13862 / ZAS-9)</name>
    <name type="common">Treponema azotonutricium</name>
    <dbReference type="NCBI Taxonomy" id="545695"/>
    <lineage>
        <taxon>Bacteria</taxon>
        <taxon>Pseudomonadati</taxon>
        <taxon>Spirochaetota</taxon>
        <taxon>Spirochaetia</taxon>
        <taxon>Spirochaetales</taxon>
        <taxon>Breznakiellaceae</taxon>
        <taxon>Leadbettera</taxon>
    </lineage>
</organism>
<dbReference type="STRING" id="545695.TREAZ_0524"/>
<dbReference type="AlphaFoldDB" id="F5YC49"/>
<name>F5YC49_LEAAZ</name>
<dbReference type="HOGENOM" id="CLU_091025_0_0_12"/>
<dbReference type="CDD" id="cd00636">
    <property type="entry name" value="TroA-like"/>
    <property type="match status" value="1"/>
</dbReference>
<keyword evidence="1" id="KW-0732">Signal</keyword>
<accession>F5YC49</accession>
<dbReference type="Pfam" id="PF01297">
    <property type="entry name" value="ZnuA"/>
    <property type="match status" value="1"/>
</dbReference>
<feature type="signal peptide" evidence="1">
    <location>
        <begin position="1"/>
        <end position="19"/>
    </location>
</feature>
<dbReference type="EMBL" id="CP001841">
    <property type="protein sequence ID" value="AEF80863.1"/>
    <property type="molecule type" value="Genomic_DNA"/>
</dbReference>
<sequence>MKRFYLVVFLFAVSFLLFAGGKNDSSVGASAGGKAVLASTSWVAAIAKAGGAESVRILAPLDLRHPPEYELKPSDLAAASKADIIIYAGWEQFAKKLAETAGSAGVRIVTVNTSNTPEDLRAEAEKIARILGTEERFAEWWKNFEPFAEDLREKIIAAYPDRRAVVQRMQTPFAAWLGFEIIGEYGPAEPSPAVILQMVQLRPGLVIDNYHGPSGQPIAEAARASYAELLNFPGKDGTLSIEDVFRYNADVLIKAK</sequence>
<dbReference type="eggNOG" id="COG0803">
    <property type="taxonomic scope" value="Bacteria"/>
</dbReference>
<dbReference type="OrthoDB" id="1951467at2"/>
<proteinExistence type="predicted"/>
<dbReference type="RefSeq" id="WP_015711428.1">
    <property type="nucleotide sequence ID" value="NC_015577.1"/>
</dbReference>
<gene>
    <name evidence="2" type="ordered locus">TREAZ_0524</name>
</gene>
<dbReference type="KEGG" id="taz:TREAZ_0524"/>
<dbReference type="GO" id="GO:0030001">
    <property type="term" value="P:metal ion transport"/>
    <property type="evidence" value="ECO:0007669"/>
    <property type="project" value="InterPro"/>
</dbReference>
<protein>
    <submittedName>
        <fullName evidence="2">Putative cation ABC transporter, periplasmic binding protein</fullName>
    </submittedName>
</protein>
<dbReference type="InParanoid" id="F5YC49"/>